<keyword evidence="7 10" id="KW-0464">Manganese</keyword>
<evidence type="ECO:0000256" key="6">
    <source>
        <dbReference type="ARBA" id="ARBA00022801"/>
    </source>
</evidence>
<dbReference type="EMBL" id="PGGO01000005">
    <property type="protein sequence ID" value="PSH69295.1"/>
    <property type="molecule type" value="Genomic_DNA"/>
</dbReference>
<evidence type="ECO:0000256" key="10">
    <source>
        <dbReference type="PIRSR" id="PIRSR036979-1"/>
    </source>
</evidence>
<accession>A0A2P7BS50</accession>
<dbReference type="Pfam" id="PF00491">
    <property type="entry name" value="Arginase"/>
    <property type="match status" value="1"/>
</dbReference>
<dbReference type="InterPro" id="IPR006035">
    <property type="entry name" value="Ureohydrolase"/>
</dbReference>
<sequence length="329" mass="35477">MNMQGNFEDLPKQKLTIIGAPIEEGAGRLGALMGPAALRTAGLIRTLEELGHPIEDRGDLCLPKDLPVVPPVAGLAHHIEKIAAWSRMLSNETYDAMKNGSFPVILGGDHSLSMGSVSGVARYCKEHNRELFVLWLDAHSDFNTPATSPSGNMHGMSAALLCGEPGLEGVFGDEPRGFVKPENLHLFGIRSIDSTERVLLRERGIDVIDMRKIDEFGISRLMRGIIDQVQKANGVLHVSFDVDFIDPSLAPGVGTTVPGGATYREAHLVMEMLHDSGVVGSLDVVELNPFLDERGKSALILVDLVASIFGRQIFDKPTQADQSAAALNV</sequence>
<dbReference type="GO" id="GO:0004053">
    <property type="term" value="F:arginase activity"/>
    <property type="evidence" value="ECO:0007669"/>
    <property type="project" value="UniProtKB-UniRule"/>
</dbReference>
<dbReference type="RefSeq" id="WP_106710779.1">
    <property type="nucleotide sequence ID" value="NZ_PGGO01000005.1"/>
</dbReference>
<feature type="binding site" evidence="10">
    <location>
        <position position="110"/>
    </location>
    <ligand>
        <name>Mn(2+)</name>
        <dbReference type="ChEBI" id="CHEBI:29035"/>
        <label>1</label>
    </ligand>
</feature>
<feature type="binding site" evidence="10">
    <location>
        <position position="241"/>
    </location>
    <ligand>
        <name>Mn(2+)</name>
        <dbReference type="ChEBI" id="CHEBI:29035"/>
        <label>1</label>
    </ligand>
</feature>
<gene>
    <name evidence="14" type="primary">rocF</name>
    <name evidence="14" type="ORF">CU102_07855</name>
</gene>
<dbReference type="Proteomes" id="UP000241444">
    <property type="component" value="Unassembled WGS sequence"/>
</dbReference>
<keyword evidence="15" id="KW-1185">Reference proteome</keyword>
<keyword evidence="6 12" id="KW-0378">Hydrolase</keyword>
<dbReference type="UniPathway" id="UPA00158">
    <property type="reaction ID" value="UER00270"/>
</dbReference>
<dbReference type="Gene3D" id="3.40.800.10">
    <property type="entry name" value="Ureohydrolase domain"/>
    <property type="match status" value="1"/>
</dbReference>
<feature type="binding site" evidence="10">
    <location>
        <position position="137"/>
    </location>
    <ligand>
        <name>Mn(2+)</name>
        <dbReference type="ChEBI" id="CHEBI:29035"/>
        <label>1</label>
    </ligand>
</feature>
<evidence type="ECO:0000313" key="15">
    <source>
        <dbReference type="Proteomes" id="UP000241444"/>
    </source>
</evidence>
<evidence type="ECO:0000256" key="4">
    <source>
        <dbReference type="ARBA" id="ARBA00022503"/>
    </source>
</evidence>
<feature type="binding site" evidence="10">
    <location>
        <position position="243"/>
    </location>
    <ligand>
        <name>Mn(2+)</name>
        <dbReference type="ChEBI" id="CHEBI:29035"/>
        <label>1</label>
    </ligand>
</feature>
<evidence type="ECO:0000256" key="8">
    <source>
        <dbReference type="ARBA" id="ARBA00047391"/>
    </source>
</evidence>
<dbReference type="GO" id="GO:0000050">
    <property type="term" value="P:urea cycle"/>
    <property type="evidence" value="ECO:0007669"/>
    <property type="project" value="UniProtKB-UniPathway"/>
</dbReference>
<organism evidence="14 15">
    <name type="scientific">Phyllobacterium brassicacearum</name>
    <dbReference type="NCBI Taxonomy" id="314235"/>
    <lineage>
        <taxon>Bacteria</taxon>
        <taxon>Pseudomonadati</taxon>
        <taxon>Pseudomonadota</taxon>
        <taxon>Alphaproteobacteria</taxon>
        <taxon>Hyphomicrobiales</taxon>
        <taxon>Phyllobacteriaceae</taxon>
        <taxon>Phyllobacterium</taxon>
    </lineage>
</organism>
<evidence type="ECO:0000256" key="9">
    <source>
        <dbReference type="NCBIfam" id="TIGR01229"/>
    </source>
</evidence>
<dbReference type="PROSITE" id="PS51409">
    <property type="entry name" value="ARGINASE_2"/>
    <property type="match status" value="1"/>
</dbReference>
<comment type="similarity">
    <text evidence="11 12">Belongs to the arginase family.</text>
</comment>
<evidence type="ECO:0000256" key="12">
    <source>
        <dbReference type="RuleBase" id="RU003684"/>
    </source>
</evidence>
<keyword evidence="5 10" id="KW-0479">Metal-binding</keyword>
<comment type="catalytic activity">
    <reaction evidence="8 13">
        <text>L-arginine + H2O = urea + L-ornithine</text>
        <dbReference type="Rhea" id="RHEA:20569"/>
        <dbReference type="ChEBI" id="CHEBI:15377"/>
        <dbReference type="ChEBI" id="CHEBI:16199"/>
        <dbReference type="ChEBI" id="CHEBI:32682"/>
        <dbReference type="ChEBI" id="CHEBI:46911"/>
        <dbReference type="EC" id="3.5.3.1"/>
    </reaction>
</comment>
<proteinExistence type="inferred from homology"/>
<dbReference type="PIRSF" id="PIRSF036979">
    <property type="entry name" value="Arginase"/>
    <property type="match status" value="1"/>
</dbReference>
<dbReference type="PROSITE" id="PS01053">
    <property type="entry name" value="ARGINASE_1"/>
    <property type="match status" value="1"/>
</dbReference>
<evidence type="ECO:0000256" key="3">
    <source>
        <dbReference type="ARBA" id="ARBA00018123"/>
    </source>
</evidence>
<evidence type="ECO:0000256" key="2">
    <source>
        <dbReference type="ARBA" id="ARBA00012168"/>
    </source>
</evidence>
<keyword evidence="4 13" id="KW-0056">Arginine metabolism</keyword>
<comment type="pathway">
    <text evidence="1">Nitrogen metabolism; urea cycle; L-ornithine and urea from L-arginine: step 1/1.</text>
</comment>
<evidence type="ECO:0000256" key="7">
    <source>
        <dbReference type="ARBA" id="ARBA00023211"/>
    </source>
</evidence>
<dbReference type="GO" id="GO:0030145">
    <property type="term" value="F:manganese ion binding"/>
    <property type="evidence" value="ECO:0007669"/>
    <property type="project" value="TreeGrafter"/>
</dbReference>
<comment type="caution">
    <text evidence="14">The sequence shown here is derived from an EMBL/GenBank/DDBJ whole genome shotgun (WGS) entry which is preliminary data.</text>
</comment>
<dbReference type="FunFam" id="3.40.800.10:FF:000012">
    <property type="entry name" value="Arginase"/>
    <property type="match status" value="1"/>
</dbReference>
<dbReference type="GO" id="GO:0006525">
    <property type="term" value="P:arginine metabolic process"/>
    <property type="evidence" value="ECO:0007669"/>
    <property type="project" value="UniProtKB-KW"/>
</dbReference>
<dbReference type="GO" id="GO:0005737">
    <property type="term" value="C:cytoplasm"/>
    <property type="evidence" value="ECO:0007669"/>
    <property type="project" value="TreeGrafter"/>
</dbReference>
<dbReference type="EC" id="3.5.3.1" evidence="2 9"/>
<dbReference type="PRINTS" id="PR00116">
    <property type="entry name" value="ARGINASE"/>
</dbReference>
<dbReference type="AlphaFoldDB" id="A0A2P7BS50"/>
<dbReference type="InterPro" id="IPR023696">
    <property type="entry name" value="Ureohydrolase_dom_sf"/>
</dbReference>
<evidence type="ECO:0000256" key="1">
    <source>
        <dbReference type="ARBA" id="ARBA00005098"/>
    </source>
</evidence>
<comment type="cofactor">
    <cofactor evidence="10 13">
        <name>Mn(2+)</name>
        <dbReference type="ChEBI" id="CHEBI:29035"/>
    </cofactor>
    <text evidence="10 13">Binds 2 manganese ions per subunit.</text>
</comment>
<evidence type="ECO:0000313" key="14">
    <source>
        <dbReference type="EMBL" id="PSH69295.1"/>
    </source>
</evidence>
<feature type="binding site" evidence="10">
    <location>
        <position position="139"/>
    </location>
    <ligand>
        <name>Mn(2+)</name>
        <dbReference type="ChEBI" id="CHEBI:29035"/>
        <label>1</label>
    </ligand>
</feature>
<reference evidence="15" key="1">
    <citation type="submission" date="2017-11" db="EMBL/GenBank/DDBJ databases">
        <authorList>
            <person name="Kuznetsova I."/>
            <person name="Sazanova A."/>
            <person name="Chirak E."/>
            <person name="Safronova V."/>
            <person name="Willems A."/>
        </authorList>
    </citation>
    <scope>NUCLEOTIDE SEQUENCE [LARGE SCALE GENOMIC DNA]</scope>
    <source>
        <strain evidence="15">STM 196</strain>
    </source>
</reference>
<name>A0A2P7BS50_9HYPH</name>
<dbReference type="PANTHER" id="PTHR43782">
    <property type="entry name" value="ARGINASE"/>
    <property type="match status" value="1"/>
</dbReference>
<dbReference type="SUPFAM" id="SSF52768">
    <property type="entry name" value="Arginase/deacetylase"/>
    <property type="match status" value="1"/>
</dbReference>
<evidence type="ECO:0000256" key="11">
    <source>
        <dbReference type="PROSITE-ProRule" id="PRU00742"/>
    </source>
</evidence>
<protein>
    <recommendedName>
        <fullName evidence="3 9">Arginase</fullName>
        <ecNumber evidence="2 9">3.5.3.1</ecNumber>
    </recommendedName>
</protein>
<dbReference type="OrthoDB" id="9788689at2"/>
<dbReference type="PANTHER" id="PTHR43782:SF3">
    <property type="entry name" value="ARGINASE"/>
    <property type="match status" value="1"/>
</dbReference>
<dbReference type="InterPro" id="IPR020855">
    <property type="entry name" value="Ureohydrolase_Mn_BS"/>
</dbReference>
<evidence type="ECO:0000256" key="5">
    <source>
        <dbReference type="ARBA" id="ARBA00022723"/>
    </source>
</evidence>
<evidence type="ECO:0000256" key="13">
    <source>
        <dbReference type="RuleBase" id="RU361159"/>
    </source>
</evidence>
<dbReference type="InterPro" id="IPR014033">
    <property type="entry name" value="Arginase"/>
</dbReference>
<feature type="binding site" evidence="10">
    <location>
        <position position="141"/>
    </location>
    <ligand>
        <name>Mn(2+)</name>
        <dbReference type="ChEBI" id="CHEBI:29035"/>
        <label>1</label>
    </ligand>
</feature>
<dbReference type="NCBIfam" id="TIGR01229">
    <property type="entry name" value="rocF_arginase"/>
    <property type="match status" value="1"/>
</dbReference>
<dbReference type="CDD" id="cd09989">
    <property type="entry name" value="Arginase"/>
    <property type="match status" value="1"/>
</dbReference>